<comment type="caution">
    <text evidence="1">The sequence shown here is derived from an EMBL/GenBank/DDBJ whole genome shotgun (WGS) entry which is preliminary data.</text>
</comment>
<sequence length="161" mass="17128">MRTKLIGIILALLVVVVLNLNCGMRDRAPQKIKMKGAEGEDIEVSGSGDILTGPQAQEYLSKIPAEFRYPGSNVRGGITVGTQEGTGSSVVLVTNDPVDNVVSFYKSNPVRYGWMNAMTTSSQGQTSLIFSKGEQKGVVVNVGADDEGNFNTMIVVTSGIQ</sequence>
<reference evidence="2" key="1">
    <citation type="submission" date="2017-03" db="EMBL/GenBank/DDBJ databases">
        <title>Novel pathways for hydrocarbon cycling and metabolic interdependencies in hydrothermal sediment communities.</title>
        <authorList>
            <person name="Dombrowski N."/>
            <person name="Seitz K."/>
            <person name="Teske A."/>
            <person name="Baker B."/>
        </authorList>
    </citation>
    <scope>NUCLEOTIDE SEQUENCE [LARGE SCALE GENOMIC DNA]</scope>
</reference>
<protein>
    <submittedName>
        <fullName evidence="1">Uncharacterized protein</fullName>
    </submittedName>
</protein>
<gene>
    <name evidence="1" type="ORF">B6D57_00615</name>
</gene>
<proteinExistence type="predicted"/>
<dbReference type="Proteomes" id="UP000192611">
    <property type="component" value="Unassembled WGS sequence"/>
</dbReference>
<organism evidence="1 2">
    <name type="scientific">Candidatus Coatesbacteria bacterium 4484_99</name>
    <dbReference type="NCBI Taxonomy" id="1970774"/>
    <lineage>
        <taxon>Bacteria</taxon>
        <taxon>Candidatus Coatesiibacteriota</taxon>
    </lineage>
</organism>
<evidence type="ECO:0000313" key="2">
    <source>
        <dbReference type="Proteomes" id="UP000192611"/>
    </source>
</evidence>
<evidence type="ECO:0000313" key="1">
    <source>
        <dbReference type="EMBL" id="OQX91209.1"/>
    </source>
</evidence>
<dbReference type="AlphaFoldDB" id="A0A1W9S304"/>
<name>A0A1W9S304_9BACT</name>
<accession>A0A1W9S304</accession>
<dbReference type="EMBL" id="NATQ01000007">
    <property type="protein sequence ID" value="OQX91209.1"/>
    <property type="molecule type" value="Genomic_DNA"/>
</dbReference>